<proteinExistence type="predicted"/>
<evidence type="ECO:0000259" key="2">
    <source>
        <dbReference type="Pfam" id="PF07859"/>
    </source>
</evidence>
<feature type="domain" description="Alpha/beta hydrolase fold-3" evidence="2">
    <location>
        <begin position="89"/>
        <end position="297"/>
    </location>
</feature>
<organism evidence="3 4">
    <name type="scientific">Cryptosporangium minutisporangium</name>
    <dbReference type="NCBI Taxonomy" id="113569"/>
    <lineage>
        <taxon>Bacteria</taxon>
        <taxon>Bacillati</taxon>
        <taxon>Actinomycetota</taxon>
        <taxon>Actinomycetes</taxon>
        <taxon>Cryptosporangiales</taxon>
        <taxon>Cryptosporangiaceae</taxon>
        <taxon>Cryptosporangium</taxon>
    </lineage>
</organism>
<evidence type="ECO:0000313" key="3">
    <source>
        <dbReference type="EMBL" id="GAA3395176.1"/>
    </source>
</evidence>
<dbReference type="InterPro" id="IPR029058">
    <property type="entry name" value="AB_hydrolase_fold"/>
</dbReference>
<dbReference type="EMBL" id="BAAAYN010000047">
    <property type="protein sequence ID" value="GAA3395176.1"/>
    <property type="molecule type" value="Genomic_DNA"/>
</dbReference>
<dbReference type="InterPro" id="IPR050300">
    <property type="entry name" value="GDXG_lipolytic_enzyme"/>
</dbReference>
<dbReference type="PANTHER" id="PTHR48081:SF8">
    <property type="entry name" value="ALPHA_BETA HYDROLASE FOLD-3 DOMAIN-CONTAINING PROTEIN-RELATED"/>
    <property type="match status" value="1"/>
</dbReference>
<name>A0ABP6T8G5_9ACTN</name>
<comment type="caution">
    <text evidence="3">The sequence shown here is derived from an EMBL/GenBank/DDBJ whole genome shotgun (WGS) entry which is preliminary data.</text>
</comment>
<gene>
    <name evidence="3" type="ORF">GCM10020369_67330</name>
</gene>
<protein>
    <submittedName>
        <fullName evidence="3">Alpha/beta hydrolase</fullName>
    </submittedName>
</protein>
<accession>A0ABP6T8G5</accession>
<dbReference type="GO" id="GO:0016787">
    <property type="term" value="F:hydrolase activity"/>
    <property type="evidence" value="ECO:0007669"/>
    <property type="project" value="UniProtKB-KW"/>
</dbReference>
<dbReference type="PANTHER" id="PTHR48081">
    <property type="entry name" value="AB HYDROLASE SUPERFAMILY PROTEIN C4A8.06C"/>
    <property type="match status" value="1"/>
</dbReference>
<evidence type="ECO:0000256" key="1">
    <source>
        <dbReference type="ARBA" id="ARBA00022801"/>
    </source>
</evidence>
<dbReference type="InterPro" id="IPR013094">
    <property type="entry name" value="AB_hydrolase_3"/>
</dbReference>
<keyword evidence="4" id="KW-1185">Reference proteome</keyword>
<dbReference type="Proteomes" id="UP001501676">
    <property type="component" value="Unassembled WGS sequence"/>
</dbReference>
<evidence type="ECO:0000313" key="4">
    <source>
        <dbReference type="Proteomes" id="UP001501676"/>
    </source>
</evidence>
<dbReference type="Gene3D" id="3.40.50.1820">
    <property type="entry name" value="alpha/beta hydrolase"/>
    <property type="match status" value="1"/>
</dbReference>
<reference evidence="4" key="1">
    <citation type="journal article" date="2019" name="Int. J. Syst. Evol. Microbiol.">
        <title>The Global Catalogue of Microorganisms (GCM) 10K type strain sequencing project: providing services to taxonomists for standard genome sequencing and annotation.</title>
        <authorList>
            <consortium name="The Broad Institute Genomics Platform"/>
            <consortium name="The Broad Institute Genome Sequencing Center for Infectious Disease"/>
            <person name="Wu L."/>
            <person name="Ma J."/>
        </authorList>
    </citation>
    <scope>NUCLEOTIDE SEQUENCE [LARGE SCALE GENOMIC DNA]</scope>
    <source>
        <strain evidence="4">JCM 9458</strain>
    </source>
</reference>
<dbReference type="SUPFAM" id="SSF53474">
    <property type="entry name" value="alpha/beta-Hydrolases"/>
    <property type="match status" value="1"/>
</dbReference>
<sequence>MALGLDPEIRTALDARQAADRPGAVDGLPIGGDALAVRASLEPALRALTAEPAVPTGIEVTRYAVNSADGTEVPLRLYRRPGGPVTGLVVYFHGGGMIAGDLDIYDPVVRRYVGAGGIPVLAVDYRLAPEHPYPAGAEDAYAAIVWAAKRAGELGMDPTRIAVAGDCGGAAITAGAVLLGRDRGGPTLAGQLLIHPLLDDRTVTPDPLLGRGPLWSYQANRAAWAAVLGRPLDAEPGHAPAYAAPARASDVAGLPPTYLEVAGVDVVRDEGLTFGARLARVGIAVEMHLHAGAPHGFDLLAPEAAVTQRATADRLRFLEAVAG</sequence>
<keyword evidence="1 3" id="KW-0378">Hydrolase</keyword>
<dbReference type="Pfam" id="PF07859">
    <property type="entry name" value="Abhydrolase_3"/>
    <property type="match status" value="1"/>
</dbReference>
<dbReference type="RefSeq" id="WP_345732296.1">
    <property type="nucleotide sequence ID" value="NZ_BAAAYN010000047.1"/>
</dbReference>